<keyword evidence="6 8" id="KW-0472">Membrane</keyword>
<protein>
    <submittedName>
        <fullName evidence="10">TonB-dependent receptor</fullName>
    </submittedName>
</protein>
<dbReference type="InterPro" id="IPR036942">
    <property type="entry name" value="Beta-barrel_TonB_sf"/>
</dbReference>
<keyword evidence="8" id="KW-1133">Transmembrane helix</keyword>
<dbReference type="Pfam" id="PF13715">
    <property type="entry name" value="CarbopepD_reg_2"/>
    <property type="match status" value="1"/>
</dbReference>
<proteinExistence type="predicted"/>
<evidence type="ECO:0000256" key="2">
    <source>
        <dbReference type="ARBA" id="ARBA00022448"/>
    </source>
</evidence>
<name>A0ABT8KSX5_9BACT</name>
<evidence type="ECO:0000256" key="8">
    <source>
        <dbReference type="SAM" id="Phobius"/>
    </source>
</evidence>
<dbReference type="SUPFAM" id="SSF56935">
    <property type="entry name" value="Porins"/>
    <property type="match status" value="1"/>
</dbReference>
<evidence type="ECO:0000256" key="4">
    <source>
        <dbReference type="ARBA" id="ARBA00022692"/>
    </source>
</evidence>
<comment type="subcellular location">
    <subcellularLocation>
        <location evidence="1">Cell outer membrane</location>
        <topology evidence="1">Multi-pass membrane protein</topology>
    </subcellularLocation>
</comment>
<dbReference type="InterPro" id="IPR008969">
    <property type="entry name" value="CarboxyPept-like_regulatory"/>
</dbReference>
<accession>A0ABT8KSX5</accession>
<sequence>MVETQTIIMTDKLRGIRMDNIKYLLCVFFLSLIWTASFSQSPSNEAFTISGYVKDAASGEDIIGVTIYVEELKTGAVTNAYGFYSLSLPKGNYNLTYSFIGYRSEVFAIQLDKDITKNLELAEETYQMEEVVITSERPEQNVTEVKMSTEKLKIERIKSMPALFGEVDVLRSVQLLPGIQSAGEGTTGLFVRGGSADQTLLQMDEAPIYNPSHFLGFFSVFNPDAIKDLEVYKGGIPAKYGGRISSIMDIRMKEGNMKKFTASGGIGLISSRLTLEGPIAKDRASFIVSARRTYVDQFARFARDTSIRDNRVYFYDLNAKVNYKLNDNNKFFLSGYFGRDVLNLDDAGINWGNKTGTFRWNHLFNKRLFLNTTLIYSNFDYAFEITADPDSFDWVANLQEYNGKLDFTYFVNPKSQVDFGYQALYRRFEPAAFKPRGKNSNIEAFSFDKQYAFEQAAYISNQLKISDKFSMEYGLRWSIFQNIGPGSVFKYRDLENRTLDGIIDTVKYARNKVLKTYHGAEPRLGMRYLLDSESSLKASYNRTRQYLQIASNSTAGLPIDRWIPSDTYIKPQVSDQVALGYFRNFNENAFEFSAEIYYKWMQNQIDFKDGADPLLSRALETEILTGKGWSYGLELMLRKNFGRTTGWLSYTISNTRREVAGINGGKPYRPRYDRPHDISLVINHEINDRLSLSGNWVYQTGSAISIPKGKYNLEGKSIAYYDPLDRNGGRMPAYHRMDLSITLKQRKKLFGVGQGSWNFSIYNAYMKKNPWTISYKEVINGNPKIDVDDPKVAVRTREFRSVSTYLFRIVPSISYNFKF</sequence>
<dbReference type="InterPro" id="IPR037066">
    <property type="entry name" value="Plug_dom_sf"/>
</dbReference>
<keyword evidence="4 8" id="KW-0812">Transmembrane</keyword>
<evidence type="ECO:0000313" key="11">
    <source>
        <dbReference type="Proteomes" id="UP001172082"/>
    </source>
</evidence>
<dbReference type="Gene3D" id="2.170.130.10">
    <property type="entry name" value="TonB-dependent receptor, plug domain"/>
    <property type="match status" value="1"/>
</dbReference>
<comment type="caution">
    <text evidence="10">The sequence shown here is derived from an EMBL/GenBank/DDBJ whole genome shotgun (WGS) entry which is preliminary data.</text>
</comment>
<evidence type="ECO:0000256" key="1">
    <source>
        <dbReference type="ARBA" id="ARBA00004571"/>
    </source>
</evidence>
<dbReference type="Proteomes" id="UP001172082">
    <property type="component" value="Unassembled WGS sequence"/>
</dbReference>
<dbReference type="Gene3D" id="2.40.170.20">
    <property type="entry name" value="TonB-dependent receptor, beta-barrel domain"/>
    <property type="match status" value="1"/>
</dbReference>
<feature type="domain" description="TonB-dependent receptor plug" evidence="9">
    <location>
        <begin position="167"/>
        <end position="243"/>
    </location>
</feature>
<dbReference type="InterPro" id="IPR039426">
    <property type="entry name" value="TonB-dep_rcpt-like"/>
</dbReference>
<dbReference type="Gene3D" id="2.60.40.1120">
    <property type="entry name" value="Carboxypeptidase-like, regulatory domain"/>
    <property type="match status" value="1"/>
</dbReference>
<evidence type="ECO:0000313" key="10">
    <source>
        <dbReference type="EMBL" id="MDN5203831.1"/>
    </source>
</evidence>
<dbReference type="EMBL" id="JAUJEA010000008">
    <property type="protein sequence ID" value="MDN5203831.1"/>
    <property type="molecule type" value="Genomic_DNA"/>
</dbReference>
<dbReference type="InterPro" id="IPR012910">
    <property type="entry name" value="Plug_dom"/>
</dbReference>
<keyword evidence="3" id="KW-1134">Transmembrane beta strand</keyword>
<keyword evidence="10" id="KW-0675">Receptor</keyword>
<dbReference type="Pfam" id="PF07715">
    <property type="entry name" value="Plug"/>
    <property type="match status" value="1"/>
</dbReference>
<organism evidence="10 11">
    <name type="scientific">Splendidivirga corallicola</name>
    <dbReference type="NCBI Taxonomy" id="3051826"/>
    <lineage>
        <taxon>Bacteria</taxon>
        <taxon>Pseudomonadati</taxon>
        <taxon>Bacteroidota</taxon>
        <taxon>Cytophagia</taxon>
        <taxon>Cytophagales</taxon>
        <taxon>Splendidivirgaceae</taxon>
        <taxon>Splendidivirga</taxon>
    </lineage>
</organism>
<dbReference type="RefSeq" id="WP_346753854.1">
    <property type="nucleotide sequence ID" value="NZ_JAUJEA010000008.1"/>
</dbReference>
<dbReference type="PANTHER" id="PTHR30069:SF29">
    <property type="entry name" value="HEMOGLOBIN AND HEMOGLOBIN-HAPTOGLOBIN-BINDING PROTEIN 1-RELATED"/>
    <property type="match status" value="1"/>
</dbReference>
<keyword evidence="5" id="KW-0732">Signal</keyword>
<keyword evidence="7" id="KW-0998">Cell outer membrane</keyword>
<keyword evidence="11" id="KW-1185">Reference proteome</keyword>
<reference evidence="10" key="1">
    <citation type="submission" date="2023-06" db="EMBL/GenBank/DDBJ databases">
        <title>Genomic of Parafulvivirga corallium.</title>
        <authorList>
            <person name="Wang G."/>
        </authorList>
    </citation>
    <scope>NUCLEOTIDE SEQUENCE</scope>
    <source>
        <strain evidence="10">BMA10</strain>
    </source>
</reference>
<dbReference type="SUPFAM" id="SSF49464">
    <property type="entry name" value="Carboxypeptidase regulatory domain-like"/>
    <property type="match status" value="1"/>
</dbReference>
<feature type="transmembrane region" description="Helical" evidence="8">
    <location>
        <begin position="21"/>
        <end position="39"/>
    </location>
</feature>
<dbReference type="PANTHER" id="PTHR30069">
    <property type="entry name" value="TONB-DEPENDENT OUTER MEMBRANE RECEPTOR"/>
    <property type="match status" value="1"/>
</dbReference>
<evidence type="ECO:0000256" key="5">
    <source>
        <dbReference type="ARBA" id="ARBA00022729"/>
    </source>
</evidence>
<keyword evidence="2" id="KW-0813">Transport</keyword>
<evidence type="ECO:0000259" key="9">
    <source>
        <dbReference type="Pfam" id="PF07715"/>
    </source>
</evidence>
<evidence type="ECO:0000256" key="3">
    <source>
        <dbReference type="ARBA" id="ARBA00022452"/>
    </source>
</evidence>
<gene>
    <name evidence="10" type="ORF">QQ008_20740</name>
</gene>
<evidence type="ECO:0000256" key="6">
    <source>
        <dbReference type="ARBA" id="ARBA00023136"/>
    </source>
</evidence>
<evidence type="ECO:0000256" key="7">
    <source>
        <dbReference type="ARBA" id="ARBA00023237"/>
    </source>
</evidence>